<proteinExistence type="predicted"/>
<protein>
    <submittedName>
        <fullName evidence="1">Uncharacterized protein</fullName>
    </submittedName>
</protein>
<evidence type="ECO:0000313" key="1">
    <source>
        <dbReference type="EMBL" id="GAH56860.1"/>
    </source>
</evidence>
<organism evidence="1">
    <name type="scientific">marine sediment metagenome</name>
    <dbReference type="NCBI Taxonomy" id="412755"/>
    <lineage>
        <taxon>unclassified sequences</taxon>
        <taxon>metagenomes</taxon>
        <taxon>ecological metagenomes</taxon>
    </lineage>
</organism>
<accession>X1HIH3</accession>
<feature type="non-terminal residue" evidence="1">
    <location>
        <position position="1"/>
    </location>
</feature>
<comment type="caution">
    <text evidence="1">The sequence shown here is derived from an EMBL/GenBank/DDBJ whole genome shotgun (WGS) entry which is preliminary data.</text>
</comment>
<dbReference type="AlphaFoldDB" id="X1HIH3"/>
<reference evidence="1" key="1">
    <citation type="journal article" date="2014" name="Front. Microbiol.">
        <title>High frequency of phylogenetically diverse reductive dehalogenase-homologous genes in deep subseafloor sedimentary metagenomes.</title>
        <authorList>
            <person name="Kawai M."/>
            <person name="Futagami T."/>
            <person name="Toyoda A."/>
            <person name="Takaki Y."/>
            <person name="Nishi S."/>
            <person name="Hori S."/>
            <person name="Arai W."/>
            <person name="Tsubouchi T."/>
            <person name="Morono Y."/>
            <person name="Uchiyama I."/>
            <person name="Ito T."/>
            <person name="Fujiyama A."/>
            <person name="Inagaki F."/>
            <person name="Takami H."/>
        </authorList>
    </citation>
    <scope>NUCLEOTIDE SEQUENCE</scope>
    <source>
        <strain evidence="1">Expedition CK06-06</strain>
    </source>
</reference>
<feature type="non-terminal residue" evidence="1">
    <location>
        <position position="274"/>
    </location>
</feature>
<sequence length="274" mass="31946">NLYLDDIKLSFEYISDLLFDDSNIFSQYALIQESFAFSIRNKFMEFEGLDLEDNAISFSMEELEKFLIYDTENDRYFIRMMLSYEWSCILEINLGSASRIEIISVLQLIKYDMSVKYTSFETTRISAFESSTPVDLAAIYAPNYVETDSGINVLADDTQIDIGVNSGFLRNIDTKQRLMLRQDLYYNFPDSQLSPIPILIDRAYSDAILRFKKPIGYLEYPRGVYINNSKRFSFIADFEVVSVALSWHDGDQEHFIGDMQPNSLQSNKFEYLWD</sequence>
<name>X1HIH3_9ZZZZ</name>
<dbReference type="EMBL" id="BARU01025090">
    <property type="protein sequence ID" value="GAH56860.1"/>
    <property type="molecule type" value="Genomic_DNA"/>
</dbReference>
<gene>
    <name evidence="1" type="ORF">S03H2_40465</name>
</gene>